<evidence type="ECO:0000313" key="11">
    <source>
        <dbReference type="Proteomes" id="UP001454036"/>
    </source>
</evidence>
<comment type="similarity">
    <text evidence="2">Belongs to the PC-esterase family. TBL subfamily.</text>
</comment>
<proteinExistence type="inferred from homology"/>
<evidence type="ECO:0000259" key="8">
    <source>
        <dbReference type="Pfam" id="PF13839"/>
    </source>
</evidence>
<evidence type="ECO:0000256" key="5">
    <source>
        <dbReference type="ARBA" id="ARBA00022989"/>
    </source>
</evidence>
<keyword evidence="11" id="KW-1185">Reference proteome</keyword>
<keyword evidence="6 7" id="KW-0472">Membrane</keyword>
<dbReference type="InterPro" id="IPR025846">
    <property type="entry name" value="TBL_N"/>
</dbReference>
<dbReference type="EMBL" id="BAABME010017705">
    <property type="protein sequence ID" value="GAA0151062.1"/>
    <property type="molecule type" value="Genomic_DNA"/>
</dbReference>
<evidence type="ECO:0000256" key="7">
    <source>
        <dbReference type="SAM" id="Phobius"/>
    </source>
</evidence>
<organism evidence="10 11">
    <name type="scientific">Lithospermum erythrorhizon</name>
    <name type="common">Purple gromwell</name>
    <name type="synonym">Lithospermum officinale var. erythrorhizon</name>
    <dbReference type="NCBI Taxonomy" id="34254"/>
    <lineage>
        <taxon>Eukaryota</taxon>
        <taxon>Viridiplantae</taxon>
        <taxon>Streptophyta</taxon>
        <taxon>Embryophyta</taxon>
        <taxon>Tracheophyta</taxon>
        <taxon>Spermatophyta</taxon>
        <taxon>Magnoliopsida</taxon>
        <taxon>eudicotyledons</taxon>
        <taxon>Gunneridae</taxon>
        <taxon>Pentapetalae</taxon>
        <taxon>asterids</taxon>
        <taxon>lamiids</taxon>
        <taxon>Boraginales</taxon>
        <taxon>Boraginaceae</taxon>
        <taxon>Boraginoideae</taxon>
        <taxon>Lithospermeae</taxon>
        <taxon>Lithospermum</taxon>
    </lineage>
</organism>
<keyword evidence="5 7" id="KW-1133">Transmembrane helix</keyword>
<evidence type="ECO:0000256" key="3">
    <source>
        <dbReference type="ARBA" id="ARBA00022692"/>
    </source>
</evidence>
<dbReference type="Pfam" id="PF13839">
    <property type="entry name" value="PC-Esterase"/>
    <property type="match status" value="1"/>
</dbReference>
<evidence type="ECO:0000256" key="2">
    <source>
        <dbReference type="ARBA" id="ARBA00007727"/>
    </source>
</evidence>
<comment type="caution">
    <text evidence="10">The sequence shown here is derived from an EMBL/GenBank/DDBJ whole genome shotgun (WGS) entry which is preliminary data.</text>
</comment>
<dbReference type="AlphaFoldDB" id="A0AAV3PM60"/>
<evidence type="ECO:0008006" key="12">
    <source>
        <dbReference type="Google" id="ProtNLM"/>
    </source>
</evidence>
<keyword evidence="4" id="KW-0735">Signal-anchor</keyword>
<protein>
    <recommendedName>
        <fullName evidence="12">Trichome birefringence-like N-terminal domain-containing protein</fullName>
    </recommendedName>
</protein>
<accession>A0AAV3PM60</accession>
<dbReference type="Pfam" id="PF14416">
    <property type="entry name" value="PMR5N"/>
    <property type="match status" value="1"/>
</dbReference>
<feature type="domain" description="Trichome birefringence-like N-terminal" evidence="9">
    <location>
        <begin position="67"/>
        <end position="121"/>
    </location>
</feature>
<dbReference type="PANTHER" id="PTHR32285:SF28">
    <property type="entry name" value="XYLOGLUCAN O-ACETYLTRANSFERASE 2"/>
    <property type="match status" value="1"/>
</dbReference>
<reference evidence="10 11" key="1">
    <citation type="submission" date="2024-01" db="EMBL/GenBank/DDBJ databases">
        <title>The complete chloroplast genome sequence of Lithospermum erythrorhizon: insights into the phylogenetic relationship among Boraginaceae species and the maternal lineages of purple gromwells.</title>
        <authorList>
            <person name="Okada T."/>
            <person name="Watanabe K."/>
        </authorList>
    </citation>
    <scope>NUCLEOTIDE SEQUENCE [LARGE SCALE GENOMIC DNA]</scope>
</reference>
<keyword evidence="3 7" id="KW-0812">Transmembrane</keyword>
<evidence type="ECO:0000256" key="6">
    <source>
        <dbReference type="ARBA" id="ARBA00023136"/>
    </source>
</evidence>
<dbReference type="GO" id="GO:0005794">
    <property type="term" value="C:Golgi apparatus"/>
    <property type="evidence" value="ECO:0007669"/>
    <property type="project" value="TreeGrafter"/>
</dbReference>
<dbReference type="InterPro" id="IPR029962">
    <property type="entry name" value="TBL"/>
</dbReference>
<name>A0AAV3PM60_LITER</name>
<dbReference type="PANTHER" id="PTHR32285">
    <property type="entry name" value="PROTEIN TRICHOME BIREFRINGENCE-LIKE 9-RELATED"/>
    <property type="match status" value="1"/>
</dbReference>
<dbReference type="InterPro" id="IPR026057">
    <property type="entry name" value="TBL_C"/>
</dbReference>
<dbReference type="GO" id="GO:0016413">
    <property type="term" value="F:O-acetyltransferase activity"/>
    <property type="evidence" value="ECO:0007669"/>
    <property type="project" value="InterPro"/>
</dbReference>
<sequence>MNEKSLNHSSMSTSAPYLLTSSLFLPILFIFYIIYTPTLFQLSSLNINDEVHDRTPTNALNQSHNNEECDLFIKGRWIWNKEGSLYTNFSCTTIPYYKNCFLHGRSDSDFLNWRWKPDQCELPRFDAKAFLSYVQGKTIAFIGDSLARNQMESLLCLLSSEETPKQLFKDDEDRFTTWHFPVHNFTLKAFWSQFLVKATEIIVNGSSTGGFNLHLDQIDERWSTSLPTIDYAILSDANWFFRKNYMYEDGKLIGCVYCQTPNVTHFLPDYTIRKAFRAAFDHINSCKNCSGTRPFTEGEANDKANEVDAVNYRKVQVEEIEKARKEGEKWGNKFEVLDITKAMLMRPDGHPGLYYGDKWKNGYKDCVRWCLPGPVDTFNELLFYMLRNQLHHKKSPTNLY</sequence>
<evidence type="ECO:0000256" key="4">
    <source>
        <dbReference type="ARBA" id="ARBA00022968"/>
    </source>
</evidence>
<dbReference type="GO" id="GO:0016020">
    <property type="term" value="C:membrane"/>
    <property type="evidence" value="ECO:0007669"/>
    <property type="project" value="UniProtKB-SubCell"/>
</dbReference>
<feature type="domain" description="Trichome birefringence-like C-terminal" evidence="8">
    <location>
        <begin position="122"/>
        <end position="384"/>
    </location>
</feature>
<gene>
    <name evidence="10" type="ORF">LIER_37224</name>
</gene>
<evidence type="ECO:0000259" key="9">
    <source>
        <dbReference type="Pfam" id="PF14416"/>
    </source>
</evidence>
<evidence type="ECO:0000313" key="10">
    <source>
        <dbReference type="EMBL" id="GAA0151062.1"/>
    </source>
</evidence>
<comment type="subcellular location">
    <subcellularLocation>
        <location evidence="1">Membrane</location>
        <topology evidence="1">Single-pass membrane protein</topology>
    </subcellularLocation>
</comment>
<dbReference type="Proteomes" id="UP001454036">
    <property type="component" value="Unassembled WGS sequence"/>
</dbReference>
<feature type="transmembrane region" description="Helical" evidence="7">
    <location>
        <begin position="15"/>
        <end position="35"/>
    </location>
</feature>
<evidence type="ECO:0000256" key="1">
    <source>
        <dbReference type="ARBA" id="ARBA00004167"/>
    </source>
</evidence>